<keyword evidence="3" id="KW-1185">Reference proteome</keyword>
<evidence type="ECO:0000256" key="1">
    <source>
        <dbReference type="SAM" id="MobiDB-lite"/>
    </source>
</evidence>
<proteinExistence type="predicted"/>
<sequence length="107" mass="12218">MEAMAMVGEAEPQGLVRESRWRRWRLRERQSRRGRAAGFGEREPMAVMAMVGEPEPQGLVREEEPQKESMAAMAMVGEEEPQRESMAAMAMVGEEEPQGLVRETVRW</sequence>
<feature type="region of interest" description="Disordered" evidence="1">
    <location>
        <begin position="53"/>
        <end position="107"/>
    </location>
</feature>
<comment type="caution">
    <text evidence="2">The sequence shown here is derived from an EMBL/GenBank/DDBJ whole genome shotgun (WGS) entry which is preliminary data.</text>
</comment>
<organism evidence="2 3">
    <name type="scientific">Stephania yunnanensis</name>
    <dbReference type="NCBI Taxonomy" id="152371"/>
    <lineage>
        <taxon>Eukaryota</taxon>
        <taxon>Viridiplantae</taxon>
        <taxon>Streptophyta</taxon>
        <taxon>Embryophyta</taxon>
        <taxon>Tracheophyta</taxon>
        <taxon>Spermatophyta</taxon>
        <taxon>Magnoliopsida</taxon>
        <taxon>Ranunculales</taxon>
        <taxon>Menispermaceae</taxon>
        <taxon>Menispermoideae</taxon>
        <taxon>Cissampelideae</taxon>
        <taxon>Stephania</taxon>
    </lineage>
</organism>
<evidence type="ECO:0000313" key="2">
    <source>
        <dbReference type="EMBL" id="KAK9113619.1"/>
    </source>
</evidence>
<dbReference type="AlphaFoldDB" id="A0AAP0NPM6"/>
<name>A0AAP0NPM6_9MAGN</name>
<protein>
    <submittedName>
        <fullName evidence="2">Uncharacterized protein</fullName>
    </submittedName>
</protein>
<reference evidence="2 3" key="1">
    <citation type="submission" date="2024-01" db="EMBL/GenBank/DDBJ databases">
        <title>Genome assemblies of Stephania.</title>
        <authorList>
            <person name="Yang L."/>
        </authorList>
    </citation>
    <scope>NUCLEOTIDE SEQUENCE [LARGE SCALE GENOMIC DNA]</scope>
    <source>
        <strain evidence="2">YNDBR</strain>
        <tissue evidence="2">Leaf</tissue>
    </source>
</reference>
<evidence type="ECO:0000313" key="3">
    <source>
        <dbReference type="Proteomes" id="UP001420932"/>
    </source>
</evidence>
<dbReference type="Proteomes" id="UP001420932">
    <property type="component" value="Unassembled WGS sequence"/>
</dbReference>
<gene>
    <name evidence="2" type="ORF">Syun_020416</name>
</gene>
<accession>A0AAP0NPM6</accession>
<dbReference type="EMBL" id="JBBNAF010000009">
    <property type="protein sequence ID" value="KAK9113619.1"/>
    <property type="molecule type" value="Genomic_DNA"/>
</dbReference>